<dbReference type="EMBL" id="CAHPSF010000009">
    <property type="protein sequence ID" value="CAB5705740.1"/>
    <property type="molecule type" value="Genomic_DNA"/>
</dbReference>
<dbReference type="Proteomes" id="UP000682358">
    <property type="component" value="Chromosome"/>
</dbReference>
<dbReference type="GeneID" id="92276307"/>
<evidence type="ECO:0000259" key="2">
    <source>
        <dbReference type="PROSITE" id="PS50943"/>
    </source>
</evidence>
<dbReference type="SMART" id="SM00530">
    <property type="entry name" value="HTH_XRE"/>
    <property type="match status" value="1"/>
</dbReference>
<dbReference type="SUPFAM" id="SSF47413">
    <property type="entry name" value="lambda repressor-like DNA-binding domains"/>
    <property type="match status" value="1"/>
</dbReference>
<organism evidence="4 7">
    <name type="scientific">Providencia rettgeri</name>
    <dbReference type="NCBI Taxonomy" id="587"/>
    <lineage>
        <taxon>Bacteria</taxon>
        <taxon>Pseudomonadati</taxon>
        <taxon>Pseudomonadota</taxon>
        <taxon>Gammaproteobacteria</taxon>
        <taxon>Enterobacterales</taxon>
        <taxon>Morganellaceae</taxon>
        <taxon>Providencia</taxon>
    </lineage>
</organism>
<dbReference type="PANTHER" id="PTHR46558">
    <property type="entry name" value="TRACRIPTIONAL REGULATORY PROTEIN-RELATED-RELATED"/>
    <property type="match status" value="1"/>
</dbReference>
<dbReference type="AlphaFoldDB" id="A0A2W0GS69"/>
<keyword evidence="1" id="KW-0238">DNA-binding</keyword>
<reference evidence="5" key="4">
    <citation type="submission" date="2022-10" db="EMBL/GenBank/DDBJ databases">
        <title>Bacterial isolates recovered from the One Health project in Brazil.</title>
        <authorList>
            <person name="Valiatti T.B."/>
            <person name="Santos F."/>
            <person name="Cayo R."/>
            <person name="Gales A.C."/>
        </authorList>
    </citation>
    <scope>NUCLEOTIDE SEQUENCE</scope>
    <source>
        <strain evidence="5">PVR188</strain>
    </source>
</reference>
<dbReference type="InterPro" id="IPR010982">
    <property type="entry name" value="Lambda_DNA-bd_dom_sf"/>
</dbReference>
<evidence type="ECO:0000256" key="1">
    <source>
        <dbReference type="ARBA" id="ARBA00023125"/>
    </source>
</evidence>
<evidence type="ECO:0000313" key="4">
    <source>
        <dbReference type="EMBL" id="MBW3118233.1"/>
    </source>
</evidence>
<protein>
    <submittedName>
        <fullName evidence="3">HTH-type transcriptional regulator immR</fullName>
    </submittedName>
    <submittedName>
        <fullName evidence="4">Helix-turn-helix domain-containing protein</fullName>
    </submittedName>
    <submittedName>
        <fullName evidence="6">Helix-turn-helix transcriptional regulator</fullName>
    </submittedName>
</protein>
<reference evidence="4" key="3">
    <citation type="submission" date="2021-07" db="EMBL/GenBank/DDBJ databases">
        <authorList>
            <person name="Stanton E."/>
        </authorList>
    </citation>
    <scope>NUCLEOTIDE SEQUENCE</scope>
    <source>
        <strain evidence="4">2021EL-01139</strain>
    </source>
</reference>
<evidence type="ECO:0000313" key="7">
    <source>
        <dbReference type="Proteomes" id="UP001155882"/>
    </source>
</evidence>
<evidence type="ECO:0000313" key="5">
    <source>
        <dbReference type="EMBL" id="MDI9094323.1"/>
    </source>
</evidence>
<dbReference type="GO" id="GO:0003677">
    <property type="term" value="F:DNA binding"/>
    <property type="evidence" value="ECO:0007669"/>
    <property type="project" value="UniProtKB-KW"/>
</dbReference>
<dbReference type="Proteomes" id="UP001159001">
    <property type="component" value="Unassembled WGS sequence"/>
</dbReference>
<dbReference type="EMBL" id="CP076405">
    <property type="protein sequence ID" value="QWQ20194.1"/>
    <property type="molecule type" value="Genomic_DNA"/>
</dbReference>
<evidence type="ECO:0000313" key="3">
    <source>
        <dbReference type="EMBL" id="CAB5705740.1"/>
    </source>
</evidence>
<feature type="domain" description="HTH cro/C1-type" evidence="2">
    <location>
        <begin position="15"/>
        <end position="69"/>
    </location>
</feature>
<accession>A0A2W0GS69</accession>
<sequence length="102" mass="11738">MAARYPIAKIVGSRIKKLRREYGLTGTEVAMALNVSQQQFSRYERGINRIDIDSLVMIADFLKVSVHYFLEDIDLEQSNSWTSEYNSLLSHGFYSNNKKNEG</sequence>
<dbReference type="CDD" id="cd00093">
    <property type="entry name" value="HTH_XRE"/>
    <property type="match status" value="1"/>
</dbReference>
<dbReference type="EMBL" id="JAOWIN010000013">
    <property type="protein sequence ID" value="MDI9094323.1"/>
    <property type="molecule type" value="Genomic_DNA"/>
</dbReference>
<dbReference type="EMBL" id="JAHWLI010000068">
    <property type="protein sequence ID" value="MBW3118233.1"/>
    <property type="molecule type" value="Genomic_DNA"/>
</dbReference>
<reference evidence="3" key="1">
    <citation type="submission" date="2020-05" db="EMBL/GenBank/DDBJ databases">
        <authorList>
            <person name="Delgado-Blas J."/>
        </authorList>
    </citation>
    <scope>NUCLEOTIDE SEQUENCE</scope>
    <source>
        <strain evidence="3">BB1453</strain>
    </source>
</reference>
<dbReference type="RefSeq" id="WP_004258958.1">
    <property type="nucleotide sequence ID" value="NZ_ABDWLN020000060.1"/>
</dbReference>
<proteinExistence type="predicted"/>
<dbReference type="Gene3D" id="1.10.260.40">
    <property type="entry name" value="lambda repressor-like DNA-binding domains"/>
    <property type="match status" value="1"/>
</dbReference>
<reference evidence="6" key="2">
    <citation type="submission" date="2021-06" db="EMBL/GenBank/DDBJ databases">
        <title>Emergence of genetically related NDM-1-producing Providencia rettgeri strains in Argentina.</title>
        <authorList>
            <person name="Pasteran F."/>
            <person name="Meo A."/>
            <person name="Gomez S."/>
            <person name="Derdoy L."/>
            <person name="Albronoz E."/>
            <person name="Faccone D."/>
            <person name="Guerriero L."/>
            <person name="Archuby D."/>
            <person name="Tarzia A."/>
            <person name="Lopez M."/>
            <person name="Corso A."/>
        </authorList>
    </citation>
    <scope>NUCLEOTIDE SEQUENCE</scope>
    <source>
        <strain evidence="6">PreM15628</strain>
    </source>
</reference>
<dbReference type="PROSITE" id="PS50943">
    <property type="entry name" value="HTH_CROC1"/>
    <property type="match status" value="1"/>
</dbReference>
<dbReference type="Proteomes" id="UP001155882">
    <property type="component" value="Unassembled WGS sequence"/>
</dbReference>
<dbReference type="InterPro" id="IPR001387">
    <property type="entry name" value="Cro/C1-type_HTH"/>
</dbReference>
<dbReference type="Proteomes" id="UP000834611">
    <property type="component" value="Unassembled WGS sequence"/>
</dbReference>
<gene>
    <name evidence="3" type="primary">immR</name>
    <name evidence="3" type="ORF">GHA_03072</name>
    <name evidence="6" type="ORF">KOF27_16580</name>
    <name evidence="4" type="ORF">KYI77_17450</name>
    <name evidence="5" type="ORF">OGX73_17000</name>
</gene>
<evidence type="ECO:0000313" key="6">
    <source>
        <dbReference type="EMBL" id="QWQ20194.1"/>
    </source>
</evidence>
<dbReference type="PANTHER" id="PTHR46558:SF11">
    <property type="entry name" value="HTH-TYPE TRANSCRIPTIONAL REGULATOR XRE"/>
    <property type="match status" value="1"/>
</dbReference>
<dbReference type="Pfam" id="PF01381">
    <property type="entry name" value="HTH_3"/>
    <property type="match status" value="1"/>
</dbReference>
<name>A0A2W0GS69_PRORE</name>